<dbReference type="Pfam" id="PF24390">
    <property type="entry name" value="PRTase-CE"/>
    <property type="match status" value="1"/>
</dbReference>
<proteinExistence type="predicted"/>
<dbReference type="OrthoDB" id="7753492at2"/>
<evidence type="ECO:0000259" key="1">
    <source>
        <dbReference type="Pfam" id="PF24390"/>
    </source>
</evidence>
<protein>
    <recommendedName>
        <fullName evidence="1">PRTase-CE domain-containing protein</fullName>
    </recommendedName>
</protein>
<name>A0A1N7IHT8_9PROT</name>
<reference evidence="2 3" key="1">
    <citation type="submission" date="2017-01" db="EMBL/GenBank/DDBJ databases">
        <authorList>
            <person name="Mah S.A."/>
            <person name="Swanson W.J."/>
            <person name="Moy G.W."/>
            <person name="Vacquier V.D."/>
        </authorList>
    </citation>
    <scope>NUCLEOTIDE SEQUENCE [LARGE SCALE GENOMIC DNA]</scope>
    <source>
        <strain evidence="2 3">DSM 11589</strain>
    </source>
</reference>
<dbReference type="AlphaFoldDB" id="A0A1N7IHT8"/>
<gene>
    <name evidence="2" type="ORF">SAMN05421779_10187</name>
</gene>
<dbReference type="RefSeq" id="WP_076397981.1">
    <property type="nucleotide sequence ID" value="NZ_FTOA01000001.1"/>
</dbReference>
<evidence type="ECO:0000313" key="2">
    <source>
        <dbReference type="EMBL" id="SIS36669.1"/>
    </source>
</evidence>
<accession>A0A1N7IHT8</accession>
<dbReference type="Proteomes" id="UP000185678">
    <property type="component" value="Unassembled WGS sequence"/>
</dbReference>
<keyword evidence="3" id="KW-1185">Reference proteome</keyword>
<organism evidence="2 3">
    <name type="scientific">Insolitispirillum peregrinum</name>
    <dbReference type="NCBI Taxonomy" id="80876"/>
    <lineage>
        <taxon>Bacteria</taxon>
        <taxon>Pseudomonadati</taxon>
        <taxon>Pseudomonadota</taxon>
        <taxon>Alphaproteobacteria</taxon>
        <taxon>Rhodospirillales</taxon>
        <taxon>Novispirillaceae</taxon>
        <taxon>Insolitispirillum</taxon>
    </lineage>
</organism>
<dbReference type="EMBL" id="FTOA01000001">
    <property type="protein sequence ID" value="SIS36669.1"/>
    <property type="molecule type" value="Genomic_DNA"/>
</dbReference>
<sequence length="375" mass="42698">MPVAAIAAESEDDIADSIADKIKDYREGEIDVPTGEHVRRWAGQFDPLVQRSILVETRHFLEKRYISKGIAENFISGLSRNSNLAGRNPATFWAGVGFLRLQERSQSQCDMLAILSDVLCNAFGVTCARQTAANGVYVYIDDAIFSGRQVLDDLRRWINGWDISDCTVHVICIGSHKSGRWYAARELGRIAGLRQIDIRWWFDAEIEDWRKEGNGEKVDVLWPTYPPGKWCLSKNKGVYQYVPSDQYVNNWWTKCPDDAKKFNPRPPFNGERNLGFESEAGRGILEQAFLQRGAYICSLSENPNKNMHPLGYHKLNGPGCGTLLTTYRNCPNNAPLVLWWGDQDASYPLNQWYPLMPRRTRTANRVDDLPEENAF</sequence>
<evidence type="ECO:0000313" key="3">
    <source>
        <dbReference type="Proteomes" id="UP000185678"/>
    </source>
</evidence>
<feature type="domain" description="PRTase-CE" evidence="1">
    <location>
        <begin position="38"/>
        <end position="358"/>
    </location>
</feature>
<dbReference type="InterPro" id="IPR056920">
    <property type="entry name" value="PRTase-CE"/>
</dbReference>